<evidence type="ECO:0000313" key="9">
    <source>
        <dbReference type="Proteomes" id="UP000199183"/>
    </source>
</evidence>
<feature type="transmembrane region" description="Helical" evidence="6">
    <location>
        <begin position="12"/>
        <end position="38"/>
    </location>
</feature>
<dbReference type="EMBL" id="FNRY01000001">
    <property type="protein sequence ID" value="SEB48210.1"/>
    <property type="molecule type" value="Genomic_DNA"/>
</dbReference>
<gene>
    <name evidence="8" type="ORF">SAMN04489806_0802</name>
</gene>
<comment type="similarity">
    <text evidence="2">Belongs to the GtrA family.</text>
</comment>
<sequence>MSLRSSALVSDASLFALVGGVGLLVDVGTFNLIAYSALRPAGSALVLTAKVIATLAAVTVNWIGNRYLTFRSRRRIDTLREAVEFATVSLAGGAIALWCLWLSHDVLRLTSPLADNVSANVVGLALGSAFRFALYRYWVFAAARTHGAPAVLPQADQTSARS</sequence>
<feature type="domain" description="GtrA/DPMS transmembrane" evidence="7">
    <location>
        <begin position="15"/>
        <end position="140"/>
    </location>
</feature>
<proteinExistence type="inferred from homology"/>
<comment type="subcellular location">
    <subcellularLocation>
        <location evidence="1">Membrane</location>
        <topology evidence="1">Multi-pass membrane protein</topology>
    </subcellularLocation>
</comment>
<evidence type="ECO:0000256" key="1">
    <source>
        <dbReference type="ARBA" id="ARBA00004141"/>
    </source>
</evidence>
<dbReference type="GO" id="GO:0005886">
    <property type="term" value="C:plasma membrane"/>
    <property type="evidence" value="ECO:0007669"/>
    <property type="project" value="TreeGrafter"/>
</dbReference>
<feature type="transmembrane region" description="Helical" evidence="6">
    <location>
        <begin position="44"/>
        <end position="64"/>
    </location>
</feature>
<keyword evidence="4 6" id="KW-1133">Transmembrane helix</keyword>
<evidence type="ECO:0000313" key="8">
    <source>
        <dbReference type="EMBL" id="SEB48210.1"/>
    </source>
</evidence>
<dbReference type="OrthoDB" id="9807815at2"/>
<dbReference type="PANTHER" id="PTHR38459:SF1">
    <property type="entry name" value="PROPHAGE BACTOPRENOL-LINKED GLUCOSE TRANSLOCASE HOMOLOG"/>
    <property type="match status" value="1"/>
</dbReference>
<evidence type="ECO:0000256" key="3">
    <source>
        <dbReference type="ARBA" id="ARBA00022692"/>
    </source>
</evidence>
<dbReference type="Proteomes" id="UP000199183">
    <property type="component" value="Unassembled WGS sequence"/>
</dbReference>
<dbReference type="InterPro" id="IPR007267">
    <property type="entry name" value="GtrA_DPMS_TM"/>
</dbReference>
<feature type="transmembrane region" description="Helical" evidence="6">
    <location>
        <begin position="116"/>
        <end position="134"/>
    </location>
</feature>
<evidence type="ECO:0000256" key="2">
    <source>
        <dbReference type="ARBA" id="ARBA00009399"/>
    </source>
</evidence>
<protein>
    <submittedName>
        <fullName evidence="8">Putative flippase GtrA (Transmembrane translocase of bactoprenol-linked glucose)</fullName>
    </submittedName>
</protein>
<dbReference type="STRING" id="640635.SAMN04489806_0802"/>
<dbReference type="InterPro" id="IPR051401">
    <property type="entry name" value="GtrA_CellWall_Glycosyl"/>
</dbReference>
<evidence type="ECO:0000259" key="7">
    <source>
        <dbReference type="Pfam" id="PF04138"/>
    </source>
</evidence>
<accession>A0A1H4JPH5</accession>
<reference evidence="8 9" key="1">
    <citation type="submission" date="2016-10" db="EMBL/GenBank/DDBJ databases">
        <authorList>
            <person name="de Groot N.N."/>
        </authorList>
    </citation>
    <scope>NUCLEOTIDE SEQUENCE [LARGE SCALE GENOMIC DNA]</scope>
    <source>
        <strain evidence="8 9">DSM 21799</strain>
    </source>
</reference>
<organism evidence="8 9">
    <name type="scientific">Paramicrobacterium humi</name>
    <dbReference type="NCBI Taxonomy" id="640635"/>
    <lineage>
        <taxon>Bacteria</taxon>
        <taxon>Bacillati</taxon>
        <taxon>Actinomycetota</taxon>
        <taxon>Actinomycetes</taxon>
        <taxon>Micrococcales</taxon>
        <taxon>Microbacteriaceae</taxon>
        <taxon>Paramicrobacterium</taxon>
    </lineage>
</organism>
<dbReference type="Pfam" id="PF04138">
    <property type="entry name" value="GtrA_DPMS_TM"/>
    <property type="match status" value="1"/>
</dbReference>
<dbReference type="GO" id="GO:0000271">
    <property type="term" value="P:polysaccharide biosynthetic process"/>
    <property type="evidence" value="ECO:0007669"/>
    <property type="project" value="InterPro"/>
</dbReference>
<evidence type="ECO:0000256" key="5">
    <source>
        <dbReference type="ARBA" id="ARBA00023136"/>
    </source>
</evidence>
<keyword evidence="5 6" id="KW-0472">Membrane</keyword>
<dbReference type="PANTHER" id="PTHR38459">
    <property type="entry name" value="PROPHAGE BACTOPRENOL-LINKED GLUCOSE TRANSLOCASE HOMOLOG"/>
    <property type="match status" value="1"/>
</dbReference>
<keyword evidence="3 6" id="KW-0812">Transmembrane</keyword>
<dbReference type="AlphaFoldDB" id="A0A1H4JPH5"/>
<evidence type="ECO:0000256" key="4">
    <source>
        <dbReference type="ARBA" id="ARBA00022989"/>
    </source>
</evidence>
<name>A0A1H4JPH5_9MICO</name>
<keyword evidence="9" id="KW-1185">Reference proteome</keyword>
<feature type="transmembrane region" description="Helical" evidence="6">
    <location>
        <begin position="85"/>
        <end position="104"/>
    </location>
</feature>
<evidence type="ECO:0000256" key="6">
    <source>
        <dbReference type="SAM" id="Phobius"/>
    </source>
</evidence>
<dbReference type="RefSeq" id="WP_091180151.1">
    <property type="nucleotide sequence ID" value="NZ_FNRY01000001.1"/>
</dbReference>